<organism evidence="1 2">
    <name type="scientific">Gonium pectorale</name>
    <name type="common">Green alga</name>
    <dbReference type="NCBI Taxonomy" id="33097"/>
    <lineage>
        <taxon>Eukaryota</taxon>
        <taxon>Viridiplantae</taxon>
        <taxon>Chlorophyta</taxon>
        <taxon>core chlorophytes</taxon>
        <taxon>Chlorophyceae</taxon>
        <taxon>CS clade</taxon>
        <taxon>Chlamydomonadales</taxon>
        <taxon>Volvocaceae</taxon>
        <taxon>Gonium</taxon>
    </lineage>
</organism>
<protein>
    <submittedName>
        <fullName evidence="1">Uncharacterized protein</fullName>
    </submittedName>
</protein>
<dbReference type="EMBL" id="LSYV01000010">
    <property type="protein sequence ID" value="KXZ52463.1"/>
    <property type="molecule type" value="Genomic_DNA"/>
</dbReference>
<comment type="caution">
    <text evidence="1">The sequence shown here is derived from an EMBL/GenBank/DDBJ whole genome shotgun (WGS) entry which is preliminary data.</text>
</comment>
<accession>A0A150GRP8</accession>
<sequence length="92" mass="10720">MDNGEQQQQQQQQAHPWPQLELRRRQLQQYRHEQLVHVVYDQVTDPGLQAVVDDAVRTITTRPPAEQVQLLENLVANVRAWLRHSARAQAPP</sequence>
<keyword evidence="2" id="KW-1185">Reference proteome</keyword>
<name>A0A150GRP8_GONPE</name>
<evidence type="ECO:0000313" key="2">
    <source>
        <dbReference type="Proteomes" id="UP000075714"/>
    </source>
</evidence>
<evidence type="ECO:0000313" key="1">
    <source>
        <dbReference type="EMBL" id="KXZ52463.1"/>
    </source>
</evidence>
<dbReference type="Proteomes" id="UP000075714">
    <property type="component" value="Unassembled WGS sequence"/>
</dbReference>
<dbReference type="AlphaFoldDB" id="A0A150GRP8"/>
<reference evidence="2" key="1">
    <citation type="journal article" date="2016" name="Nat. Commun.">
        <title>The Gonium pectorale genome demonstrates co-option of cell cycle regulation during the evolution of multicellularity.</title>
        <authorList>
            <person name="Hanschen E.R."/>
            <person name="Marriage T.N."/>
            <person name="Ferris P.J."/>
            <person name="Hamaji T."/>
            <person name="Toyoda A."/>
            <person name="Fujiyama A."/>
            <person name="Neme R."/>
            <person name="Noguchi H."/>
            <person name="Minakuchi Y."/>
            <person name="Suzuki M."/>
            <person name="Kawai-Toyooka H."/>
            <person name="Smith D.R."/>
            <person name="Sparks H."/>
            <person name="Anderson J."/>
            <person name="Bakaric R."/>
            <person name="Luria V."/>
            <person name="Karger A."/>
            <person name="Kirschner M.W."/>
            <person name="Durand P.M."/>
            <person name="Michod R.E."/>
            <person name="Nozaki H."/>
            <person name="Olson B.J."/>
        </authorList>
    </citation>
    <scope>NUCLEOTIDE SEQUENCE [LARGE SCALE GENOMIC DNA]</scope>
    <source>
        <strain evidence="2">NIES-2863</strain>
    </source>
</reference>
<proteinExistence type="predicted"/>
<gene>
    <name evidence="1" type="ORF">GPECTOR_9g507</name>
</gene>